<feature type="compositionally biased region" description="Low complexity" evidence="1">
    <location>
        <begin position="210"/>
        <end position="219"/>
    </location>
</feature>
<reference evidence="3 4" key="1">
    <citation type="submission" date="2020-08" db="EMBL/GenBank/DDBJ databases">
        <title>Sequencing the genomes of 1000 actinobacteria strains.</title>
        <authorList>
            <person name="Klenk H.-P."/>
        </authorList>
    </citation>
    <scope>NUCLEOTIDE SEQUENCE [LARGE SCALE GENOMIC DNA]</scope>
    <source>
        <strain evidence="3 4">DSM 44320</strain>
    </source>
</reference>
<keyword evidence="2" id="KW-0472">Membrane</keyword>
<dbReference type="AlphaFoldDB" id="A0A7W5V1R5"/>
<keyword evidence="4" id="KW-1185">Reference proteome</keyword>
<evidence type="ECO:0000256" key="1">
    <source>
        <dbReference type="SAM" id="MobiDB-lite"/>
    </source>
</evidence>
<organism evidence="3 4">
    <name type="scientific">Nonomuraea dietziae</name>
    <dbReference type="NCBI Taxonomy" id="65515"/>
    <lineage>
        <taxon>Bacteria</taxon>
        <taxon>Bacillati</taxon>
        <taxon>Actinomycetota</taxon>
        <taxon>Actinomycetes</taxon>
        <taxon>Streptosporangiales</taxon>
        <taxon>Streptosporangiaceae</taxon>
        <taxon>Nonomuraea</taxon>
    </lineage>
</organism>
<evidence type="ECO:0000313" key="4">
    <source>
        <dbReference type="Proteomes" id="UP000579945"/>
    </source>
</evidence>
<gene>
    <name evidence="3" type="ORF">FHR33_000094</name>
</gene>
<feature type="region of interest" description="Disordered" evidence="1">
    <location>
        <begin position="204"/>
        <end position="231"/>
    </location>
</feature>
<protein>
    <submittedName>
        <fullName evidence="3">Uncharacterized protein</fullName>
    </submittedName>
</protein>
<name>A0A7W5V1R5_9ACTN</name>
<keyword evidence="2" id="KW-1133">Transmembrane helix</keyword>
<dbReference type="GeneID" id="95386766"/>
<dbReference type="Proteomes" id="UP000579945">
    <property type="component" value="Unassembled WGS sequence"/>
</dbReference>
<feature type="transmembrane region" description="Helical" evidence="2">
    <location>
        <begin position="21"/>
        <end position="39"/>
    </location>
</feature>
<comment type="caution">
    <text evidence="3">The sequence shown here is derived from an EMBL/GenBank/DDBJ whole genome shotgun (WGS) entry which is preliminary data.</text>
</comment>
<dbReference type="EMBL" id="JACIBV010000001">
    <property type="protein sequence ID" value="MBB3724234.1"/>
    <property type="molecule type" value="Genomic_DNA"/>
</dbReference>
<keyword evidence="2" id="KW-0812">Transmembrane</keyword>
<dbReference type="RefSeq" id="WP_183641899.1">
    <property type="nucleotide sequence ID" value="NZ_BAAAXX010000003.1"/>
</dbReference>
<evidence type="ECO:0000313" key="3">
    <source>
        <dbReference type="EMBL" id="MBB3724234.1"/>
    </source>
</evidence>
<evidence type="ECO:0000256" key="2">
    <source>
        <dbReference type="SAM" id="Phobius"/>
    </source>
</evidence>
<sequence length="231" mass="24261">MEDPALRWDLGPVRRRHRLRRVAIVVVAVLAVAVAAWILRPGSDAGPVTLAQPAGHHGEAGFPVGFPHTELGAASAAAATLEAAWTLDDVQAMAAAELYAAPEQRAAAREGAVSATKGWRRTLGLPEEGSLPAGAAMRSSTIGIRWQERAKDQILVSVLVQVSATKGDAGPLYSSPYAMNLLMTWHPTLRGGDWVNTPDTRPVAAPPAAAPGTPQFTAAGWRPIAHTDPAE</sequence>
<proteinExistence type="predicted"/>
<accession>A0A7W5V1R5</accession>